<evidence type="ECO:0000313" key="4">
    <source>
        <dbReference type="Proteomes" id="UP000003163"/>
    </source>
</evidence>
<feature type="region of interest" description="Disordered" evidence="2">
    <location>
        <begin position="1198"/>
        <end position="1346"/>
    </location>
</feature>
<gene>
    <name evidence="3" type="ORF">EDEG_03429</name>
</gene>
<reference evidence="3 4" key="1">
    <citation type="submission" date="2011-08" db="EMBL/GenBank/DDBJ databases">
        <authorList>
            <person name="Liu Z.J."/>
            <person name="Shi F.L."/>
            <person name="Lu J.Q."/>
            <person name="Li M."/>
            <person name="Wang Z.L."/>
        </authorList>
    </citation>
    <scope>NUCLEOTIDE SEQUENCE [LARGE SCALE GENOMIC DNA]</scope>
    <source>
        <strain evidence="3 4">USNM 41457</strain>
    </source>
</reference>
<feature type="coiled-coil region" evidence="1">
    <location>
        <begin position="305"/>
        <end position="332"/>
    </location>
</feature>
<evidence type="ECO:0000256" key="2">
    <source>
        <dbReference type="SAM" id="MobiDB-lite"/>
    </source>
</evidence>
<proteinExistence type="predicted"/>
<feature type="non-terminal residue" evidence="3">
    <location>
        <position position="1"/>
    </location>
</feature>
<accession>J9DL97</accession>
<dbReference type="InParanoid" id="J9DL97"/>
<feature type="compositionally biased region" description="Basic and acidic residues" evidence="2">
    <location>
        <begin position="1269"/>
        <end position="1284"/>
    </location>
</feature>
<protein>
    <recommendedName>
        <fullName evidence="5">Polar tube protein 3</fullName>
    </recommendedName>
</protein>
<dbReference type="Proteomes" id="UP000003163">
    <property type="component" value="Unassembled WGS sequence"/>
</dbReference>
<dbReference type="EMBL" id="AFBI03000089">
    <property type="protein sequence ID" value="EJW02127.1"/>
    <property type="molecule type" value="Genomic_DNA"/>
</dbReference>
<dbReference type="HOGENOM" id="CLU_258043_0_0_1"/>
<dbReference type="STRING" id="1003232.J9DL97"/>
<reference evidence="4" key="2">
    <citation type="submission" date="2015-07" db="EMBL/GenBank/DDBJ databases">
        <title>Contrasting host-pathogen interactions and genome evolution in two generalist and specialist microsporidian pathogens of mosquitoes.</title>
        <authorList>
            <consortium name="The Broad Institute Genomics Platform"/>
            <consortium name="The Broad Institute Genome Sequencing Center for Infectious Disease"/>
            <person name="Cuomo C.A."/>
            <person name="Sanscrainte N.D."/>
            <person name="Goldberg J.M."/>
            <person name="Heiman D."/>
            <person name="Young S."/>
            <person name="Zeng Q."/>
            <person name="Becnel J.J."/>
            <person name="Birren B.W."/>
        </authorList>
    </citation>
    <scope>NUCLEOTIDE SEQUENCE [LARGE SCALE GENOMIC DNA]</scope>
    <source>
        <strain evidence="4">USNM 41457</strain>
    </source>
</reference>
<feature type="compositionally biased region" description="Basic and acidic residues" evidence="2">
    <location>
        <begin position="1302"/>
        <end position="1326"/>
    </location>
</feature>
<feature type="compositionally biased region" description="Polar residues" evidence="2">
    <location>
        <begin position="1231"/>
        <end position="1241"/>
    </location>
</feature>
<organism evidence="3 4">
    <name type="scientific">Edhazardia aedis (strain USNM 41457)</name>
    <name type="common">Microsporidian parasite</name>
    <dbReference type="NCBI Taxonomy" id="1003232"/>
    <lineage>
        <taxon>Eukaryota</taxon>
        <taxon>Fungi</taxon>
        <taxon>Fungi incertae sedis</taxon>
        <taxon>Microsporidia</taxon>
        <taxon>Edhazardia</taxon>
    </lineage>
</organism>
<dbReference type="OrthoDB" id="2190813at2759"/>
<sequence>LGAAAVAGAAGLGAGLGGAVNGNGAILNAAGLGGALGNGAAGLGGYYGNGQGNGWGGAANANMANGLGARGDLGGMGAGCVGPGCPPGSALGGCVGPGCPPGGSLSGCVGPGCPPGGLLGTTPDEMLRNGAAAALGLNPADLYSSNGAIDPVTGAFRPSPLHAKTAGNMIRQAERNAALAANKLGNSKFHNGIAGALGSGVNEHPAVLGGADADPGIGGGKLSGLGRHALNDINRQIAAALGNSSLSGGLGPDNVGRPGGAASPTANIRENAEIKAKQRDQAALNQALAEKMGVPLTGNLSEGQKQKLRDEMDAEQQKIEMMAEEDRRLAQEALSRNDVAKAAALEEAANVLEDVGKAKINALASTLKPITHHQEDNVFIGNEKRAERQREKALEAERLRAMASIAKAANAENIANALTAQAAVEAAEGRAEGALGKKLSKINYNKKNQVIMTPMDSIEDANLKESIALQDNMQAIVEKNDVLSKDVENTLQDMGLKNKQGTHAKADAEAGHVVARETPAALMEAIAVNDAVNALMPPPDINQALLAANADEIALEMMRKEIARMAEEEKAKILAEEAAKPVQAQNPEDALGVKETIPEDADEIDLTDASIKLPLKSFVPEVAKTRPEKEALEAQNRLRDDLRGKVTANKFDSPLNTVETGDGFLNIPESAKNIQVDDGLAYFTEDARDEMITNGMPTDSLAHKINTGERKDMAAGMGYFVADLSGLKFDLPSPTSKVKLVAQDDHKIIDLSRATGIDIKKGKINMVPWSEYKRRIRPKVNLAIVKEFPSVRVVKKTEKINRSLQEAAKILSEDKEMLKRVRDTKKKIIVNPDGKTFIELTPAFGVTERVPIDEIQRKIPSTYLSSKKGIKYGQDGIEELTGETKRRKYDDNEVVGNEVISNDANNHQNTLESTLKDERLKSIITPVNAFTKSLDPNKINYLKEIKVVPPSDVREKFKDIEKDYDIPLKSNEGDITAPKKKELQEKHKNQQKQKKEKIKKQSREEGHQDDNETSYKANIMEFIFKKPDAAKSSNAEVEKMIEEYTNTKIENLPDFKNEHGGDNYNENKKLFIEKIKEKGLQSLEENMETLVETKAKFPAKLKYEYLKKNPDKQFFEAKESEIPSENEIAKMLEKLDDKIIQAIKNYATLSTHASDSIKNQVKLEYDQALAVLHSIFGKFTDLVLDLILNEIEKRNMQKNTQGGTRNIKPKIIVTPGKVVHNPKIKRKPASQPLNKSNSLHSDTPHKDQDKINADLANAPHPDQSLHSNDPTDKTKDNGGHEGDKNGPQGYNGNNNNNNNNTNKDKNQDKNKNKDNELVKRPEDRIPVRLVIPNPNPSADLPTTFKR</sequence>
<name>J9DL97_EDHAE</name>
<feature type="compositionally biased region" description="Basic residues" evidence="2">
    <location>
        <begin position="989"/>
        <end position="998"/>
    </location>
</feature>
<evidence type="ECO:0008006" key="5">
    <source>
        <dbReference type="Google" id="ProtNLM"/>
    </source>
</evidence>
<evidence type="ECO:0000313" key="3">
    <source>
        <dbReference type="EMBL" id="EJW02127.1"/>
    </source>
</evidence>
<comment type="caution">
    <text evidence="3">The sequence shown here is derived from an EMBL/GenBank/DDBJ whole genome shotgun (WGS) entry which is preliminary data.</text>
</comment>
<keyword evidence="1" id="KW-0175">Coiled coil</keyword>
<feature type="compositionally biased region" description="Basic and acidic residues" evidence="2">
    <location>
        <begin position="999"/>
        <end position="1010"/>
    </location>
</feature>
<feature type="compositionally biased region" description="Low complexity" evidence="2">
    <location>
        <begin position="1291"/>
        <end position="1301"/>
    </location>
</feature>
<evidence type="ECO:0000256" key="1">
    <source>
        <dbReference type="SAM" id="Coils"/>
    </source>
</evidence>
<feature type="region of interest" description="Disordered" evidence="2">
    <location>
        <begin position="968"/>
        <end position="1013"/>
    </location>
</feature>
<keyword evidence="4" id="KW-1185">Reference proteome</keyword>
<feature type="compositionally biased region" description="Basic and acidic residues" evidence="2">
    <location>
        <begin position="1242"/>
        <end position="1252"/>
    </location>
</feature>
<feature type="compositionally biased region" description="Basic and acidic residues" evidence="2">
    <location>
        <begin position="977"/>
        <end position="988"/>
    </location>
</feature>
<feature type="coiled-coil region" evidence="1">
    <location>
        <begin position="794"/>
        <end position="821"/>
    </location>
</feature>
<dbReference type="VEuPathDB" id="MicrosporidiaDB:EDEG_03429"/>